<evidence type="ECO:0000256" key="6">
    <source>
        <dbReference type="ARBA" id="ARBA00022898"/>
    </source>
</evidence>
<evidence type="ECO:0000256" key="9">
    <source>
        <dbReference type="ARBA" id="ARBA00048531"/>
    </source>
</evidence>
<keyword evidence="12" id="KW-1185">Reference proteome</keyword>
<name>A0A8A7KAI7_9FIRM</name>
<dbReference type="Proteomes" id="UP000665020">
    <property type="component" value="Chromosome"/>
</dbReference>
<dbReference type="NCBIfam" id="TIGR01140">
    <property type="entry name" value="L_thr_O3P_dcar"/>
    <property type="match status" value="1"/>
</dbReference>
<dbReference type="PROSITE" id="PS00105">
    <property type="entry name" value="AA_TRANSFER_CLASS_1"/>
    <property type="match status" value="1"/>
</dbReference>
<evidence type="ECO:0000256" key="5">
    <source>
        <dbReference type="ARBA" id="ARBA00022573"/>
    </source>
</evidence>
<evidence type="ECO:0000256" key="2">
    <source>
        <dbReference type="ARBA" id="ARBA00003444"/>
    </source>
</evidence>
<dbReference type="EMBL" id="CP046640">
    <property type="protein sequence ID" value="QTL98786.1"/>
    <property type="molecule type" value="Genomic_DNA"/>
</dbReference>
<dbReference type="SUPFAM" id="SSF53383">
    <property type="entry name" value="PLP-dependent transferases"/>
    <property type="match status" value="1"/>
</dbReference>
<keyword evidence="5" id="KW-0169">Cobalamin biosynthesis</keyword>
<dbReference type="InterPro" id="IPR005860">
    <property type="entry name" value="CobD"/>
</dbReference>
<sequence>MEHYHGGNIAAAVKKYGLNKDSIIDFSANINFLGIPEIVVEGIRDNLHRLVHYPEPAAVSFKEIVAAKIGVDYNNVIAGNGAVDLIYQFVKVIKPATALVVEPTFSEYELAVKSIGAKVKHFNLSRDNSFIPEASRIKEEINGVELLFLCNPNNPTGQLLARHKIIDLLDYAVKQGVFLFIDEAFINFIDQPADYTVVKLVKDYERLFVLRSLTKLYAIPGLRLGYGIGNEKIIKEMEMARDPWSVNYLAQLAGELIFEDEDYYNLSRKKMAIERDYLYQGLCKIRDFIVYQPTANFIFIDLSKGKYNADELTDLLAEEGILIRNCKSYRGLGKDFIRVAVKSRQDNKILLKKLKKLYSGKYGIWVS</sequence>
<dbReference type="KEGG" id="ifn:GM661_12825"/>
<evidence type="ECO:0000256" key="4">
    <source>
        <dbReference type="ARBA" id="ARBA00012285"/>
    </source>
</evidence>
<gene>
    <name evidence="11" type="ORF">GM661_12825</name>
</gene>
<dbReference type="GO" id="GO:0048472">
    <property type="term" value="F:threonine-phosphate decarboxylase activity"/>
    <property type="evidence" value="ECO:0007669"/>
    <property type="project" value="UniProtKB-EC"/>
</dbReference>
<accession>A0A8A7KAI7</accession>
<dbReference type="InterPro" id="IPR015421">
    <property type="entry name" value="PyrdxlP-dep_Trfase_major"/>
</dbReference>
<evidence type="ECO:0000313" key="12">
    <source>
        <dbReference type="Proteomes" id="UP000665020"/>
    </source>
</evidence>
<dbReference type="GO" id="GO:0030170">
    <property type="term" value="F:pyridoxal phosphate binding"/>
    <property type="evidence" value="ECO:0007669"/>
    <property type="project" value="InterPro"/>
</dbReference>
<dbReference type="InterPro" id="IPR004838">
    <property type="entry name" value="NHTrfase_class1_PyrdxlP-BS"/>
</dbReference>
<comment type="function">
    <text evidence="2">Decarboxylates L-threonine-O-3-phosphate to yield (R)-1-amino-2-propanol O-2-phosphate, the precursor for the linkage between the nucleotide loop and the corrin ring in cobalamin.</text>
</comment>
<dbReference type="Pfam" id="PF00155">
    <property type="entry name" value="Aminotran_1_2"/>
    <property type="match status" value="1"/>
</dbReference>
<dbReference type="AlphaFoldDB" id="A0A8A7KAI7"/>
<dbReference type="GO" id="GO:0009236">
    <property type="term" value="P:cobalamin biosynthetic process"/>
    <property type="evidence" value="ECO:0007669"/>
    <property type="project" value="UniProtKB-UniPathway"/>
</dbReference>
<comment type="cofactor">
    <cofactor evidence="1">
        <name>pyridoxal 5'-phosphate</name>
        <dbReference type="ChEBI" id="CHEBI:597326"/>
    </cofactor>
</comment>
<proteinExistence type="predicted"/>
<evidence type="ECO:0000256" key="1">
    <source>
        <dbReference type="ARBA" id="ARBA00001933"/>
    </source>
</evidence>
<evidence type="ECO:0000256" key="7">
    <source>
        <dbReference type="ARBA" id="ARBA00023239"/>
    </source>
</evidence>
<comment type="pathway">
    <text evidence="3">Cofactor biosynthesis; adenosylcobalamin biosynthesis.</text>
</comment>
<dbReference type="PANTHER" id="PTHR42885">
    <property type="entry name" value="HISTIDINOL-PHOSPHATE AMINOTRANSFERASE-RELATED"/>
    <property type="match status" value="1"/>
</dbReference>
<dbReference type="InterPro" id="IPR015424">
    <property type="entry name" value="PyrdxlP-dep_Trfase"/>
</dbReference>
<keyword evidence="6" id="KW-0663">Pyridoxal phosphate</keyword>
<dbReference type="Gene3D" id="3.90.1150.10">
    <property type="entry name" value="Aspartate Aminotransferase, domain 1"/>
    <property type="match status" value="1"/>
</dbReference>
<protein>
    <recommendedName>
        <fullName evidence="4">threonine-phosphate decarboxylase</fullName>
        <ecNumber evidence="4">4.1.1.81</ecNumber>
    </recommendedName>
    <alternativeName>
        <fullName evidence="8">L-threonine-O-3-phosphate decarboxylase</fullName>
    </alternativeName>
</protein>
<feature type="domain" description="Aminotransferase class I/classII large" evidence="10">
    <location>
        <begin position="23"/>
        <end position="354"/>
    </location>
</feature>
<dbReference type="RefSeq" id="WP_230867179.1">
    <property type="nucleotide sequence ID" value="NZ_CP046640.1"/>
</dbReference>
<dbReference type="InterPro" id="IPR004839">
    <property type="entry name" value="Aminotransferase_I/II_large"/>
</dbReference>
<dbReference type="CDD" id="cd00609">
    <property type="entry name" value="AAT_like"/>
    <property type="match status" value="1"/>
</dbReference>
<dbReference type="InterPro" id="IPR015422">
    <property type="entry name" value="PyrdxlP-dep_Trfase_small"/>
</dbReference>
<evidence type="ECO:0000259" key="10">
    <source>
        <dbReference type="Pfam" id="PF00155"/>
    </source>
</evidence>
<dbReference type="UniPathway" id="UPA00148"/>
<evidence type="ECO:0000256" key="8">
    <source>
        <dbReference type="ARBA" id="ARBA00029996"/>
    </source>
</evidence>
<dbReference type="Gene3D" id="3.40.640.10">
    <property type="entry name" value="Type I PLP-dependent aspartate aminotransferase-like (Major domain)"/>
    <property type="match status" value="1"/>
</dbReference>
<keyword evidence="7 11" id="KW-0456">Lyase</keyword>
<dbReference type="EC" id="4.1.1.81" evidence="4"/>
<organism evidence="11 12">
    <name type="scientific">Iocasia fonsfrigidae</name>
    <dbReference type="NCBI Taxonomy" id="2682810"/>
    <lineage>
        <taxon>Bacteria</taxon>
        <taxon>Bacillati</taxon>
        <taxon>Bacillota</taxon>
        <taxon>Clostridia</taxon>
        <taxon>Halanaerobiales</taxon>
        <taxon>Halanaerobiaceae</taxon>
        <taxon>Iocasia</taxon>
    </lineage>
</organism>
<dbReference type="PANTHER" id="PTHR42885:SF1">
    <property type="entry name" value="THREONINE-PHOSPHATE DECARBOXYLASE"/>
    <property type="match status" value="1"/>
</dbReference>
<evidence type="ECO:0000256" key="3">
    <source>
        <dbReference type="ARBA" id="ARBA00004953"/>
    </source>
</evidence>
<comment type="catalytic activity">
    <reaction evidence="9">
        <text>O-phospho-L-threonine + H(+) = (R)-1-aminopropan-2-yl phosphate + CO2</text>
        <dbReference type="Rhea" id="RHEA:11492"/>
        <dbReference type="ChEBI" id="CHEBI:15378"/>
        <dbReference type="ChEBI" id="CHEBI:16526"/>
        <dbReference type="ChEBI" id="CHEBI:58563"/>
        <dbReference type="ChEBI" id="CHEBI:58675"/>
        <dbReference type="EC" id="4.1.1.81"/>
    </reaction>
</comment>
<evidence type="ECO:0000313" key="11">
    <source>
        <dbReference type="EMBL" id="QTL98786.1"/>
    </source>
</evidence>
<reference evidence="11" key="1">
    <citation type="submission" date="2019-12" db="EMBL/GenBank/DDBJ databases">
        <authorList>
            <person name="zhang j."/>
            <person name="sun C.M."/>
        </authorList>
    </citation>
    <scope>NUCLEOTIDE SEQUENCE</scope>
    <source>
        <strain evidence="11">NS-1</strain>
    </source>
</reference>